<dbReference type="OrthoDB" id="1924260at2759"/>
<evidence type="ECO:0000313" key="6">
    <source>
        <dbReference type="Proteomes" id="UP001153076"/>
    </source>
</evidence>
<protein>
    <submittedName>
        <fullName evidence="5">Uncharacterized protein</fullName>
    </submittedName>
</protein>
<dbReference type="GO" id="GO:0005953">
    <property type="term" value="C:CAAX-protein geranylgeranyltransferase complex"/>
    <property type="evidence" value="ECO:0007669"/>
    <property type="project" value="TreeGrafter"/>
</dbReference>
<dbReference type="InterPro" id="IPR002088">
    <property type="entry name" value="Prenyl_trans_a"/>
</dbReference>
<keyword evidence="3" id="KW-0808">Transferase</keyword>
<dbReference type="PANTHER" id="PTHR11129">
    <property type="entry name" value="PROTEIN FARNESYLTRANSFERASE ALPHA SUBUNIT/RAB GERANYLGERANYL TRANSFERASE ALPHA SUBUNIT"/>
    <property type="match status" value="1"/>
</dbReference>
<dbReference type="Gene3D" id="1.25.40.120">
    <property type="entry name" value="Protein prenylyltransferase"/>
    <property type="match status" value="1"/>
</dbReference>
<gene>
    <name evidence="5" type="ORF">Cgig2_011030</name>
</gene>
<proteinExistence type="inferred from homology"/>
<dbReference type="GO" id="GO:0005965">
    <property type="term" value="C:protein farnesyltransferase complex"/>
    <property type="evidence" value="ECO:0007669"/>
    <property type="project" value="TreeGrafter"/>
</dbReference>
<evidence type="ECO:0000256" key="4">
    <source>
        <dbReference type="ARBA" id="ARBA00022737"/>
    </source>
</evidence>
<keyword evidence="4" id="KW-0677">Repeat</keyword>
<evidence type="ECO:0000256" key="3">
    <source>
        <dbReference type="ARBA" id="ARBA00022679"/>
    </source>
</evidence>
<keyword evidence="6" id="KW-1185">Reference proteome</keyword>
<evidence type="ECO:0000256" key="2">
    <source>
        <dbReference type="ARBA" id="ARBA00022602"/>
    </source>
</evidence>
<organism evidence="5 6">
    <name type="scientific">Carnegiea gigantea</name>
    <dbReference type="NCBI Taxonomy" id="171969"/>
    <lineage>
        <taxon>Eukaryota</taxon>
        <taxon>Viridiplantae</taxon>
        <taxon>Streptophyta</taxon>
        <taxon>Embryophyta</taxon>
        <taxon>Tracheophyta</taxon>
        <taxon>Spermatophyta</taxon>
        <taxon>Magnoliopsida</taxon>
        <taxon>eudicotyledons</taxon>
        <taxon>Gunneridae</taxon>
        <taxon>Pentapetalae</taxon>
        <taxon>Caryophyllales</taxon>
        <taxon>Cactineae</taxon>
        <taxon>Cactaceae</taxon>
        <taxon>Cactoideae</taxon>
        <taxon>Echinocereeae</taxon>
        <taxon>Carnegiea</taxon>
    </lineage>
</organism>
<dbReference type="Proteomes" id="UP001153076">
    <property type="component" value="Unassembled WGS sequence"/>
</dbReference>
<evidence type="ECO:0000256" key="1">
    <source>
        <dbReference type="ARBA" id="ARBA00006734"/>
    </source>
</evidence>
<dbReference type="GO" id="GO:0004660">
    <property type="term" value="F:protein farnesyltransferase activity"/>
    <property type="evidence" value="ECO:0007669"/>
    <property type="project" value="TreeGrafter"/>
</dbReference>
<comment type="similarity">
    <text evidence="1">Belongs to the protein prenyltransferase subunit alpha family.</text>
</comment>
<dbReference type="GO" id="GO:0004662">
    <property type="term" value="F:CAAX-protein geranylgeranyltransferase activity"/>
    <property type="evidence" value="ECO:0007669"/>
    <property type="project" value="TreeGrafter"/>
</dbReference>
<comment type="caution">
    <text evidence="5">The sequence shown here is derived from an EMBL/GenBank/DDBJ whole genome shotgun (WGS) entry which is preliminary data.</text>
</comment>
<dbReference type="AlphaFoldDB" id="A0A9Q1KFT2"/>
<dbReference type="EMBL" id="JAKOGI010000134">
    <property type="protein sequence ID" value="KAJ8442760.1"/>
    <property type="molecule type" value="Genomic_DNA"/>
</dbReference>
<evidence type="ECO:0000313" key="5">
    <source>
        <dbReference type="EMBL" id="KAJ8442760.1"/>
    </source>
</evidence>
<dbReference type="PROSITE" id="PS51147">
    <property type="entry name" value="PFTA"/>
    <property type="match status" value="2"/>
</dbReference>
<dbReference type="SUPFAM" id="SSF48439">
    <property type="entry name" value="Protein prenylyltransferase"/>
    <property type="match status" value="1"/>
</dbReference>
<reference evidence="5" key="1">
    <citation type="submission" date="2022-04" db="EMBL/GenBank/DDBJ databases">
        <title>Carnegiea gigantea Genome sequencing and assembly v2.</title>
        <authorList>
            <person name="Copetti D."/>
            <person name="Sanderson M.J."/>
            <person name="Burquez A."/>
            <person name="Wojciechowski M.F."/>
        </authorList>
    </citation>
    <scope>NUCLEOTIDE SEQUENCE</scope>
    <source>
        <strain evidence="5">SGP5-SGP5p</strain>
        <tissue evidence="5">Aerial part</tissue>
    </source>
</reference>
<dbReference type="PANTHER" id="PTHR11129:SF10">
    <property type="entry name" value="PROTEIN PRENYLYLTRANSFERASE SUPERFAMILY PROTEIN"/>
    <property type="match status" value="1"/>
</dbReference>
<name>A0A9Q1KFT2_9CARY</name>
<dbReference type="Pfam" id="PF01239">
    <property type="entry name" value="PPTA"/>
    <property type="match status" value="2"/>
</dbReference>
<keyword evidence="2" id="KW-0637">Prenyltransferase</keyword>
<accession>A0A9Q1KFT2</accession>
<sequence>MNNDDPDAAFRSPGRQEADTRICCEPSVGNPEVKYAFFWNRDHKLGISTACLPPLYKAAKYKFMEALMAYKMHSNFSLKNDNRQSSFPFSETENEVMKHSKCLLLLSSDFGTAWNARKLILSKREEFSFSEELCLSAVVLSFAPKSENAWSYRRWIIKRIIGRCATLEKILKEESKLVEKIAEKSKMNYRAWYHRCWLISCMTSEQVRFCTEAASYCISIVGISGFSS</sequence>